<proteinExistence type="predicted"/>
<organism evidence="3 4">
    <name type="scientific">Deinococcus geothermalis (strain DSM 11300 / CIP 105573 / AG-3a)</name>
    <dbReference type="NCBI Taxonomy" id="319795"/>
    <lineage>
        <taxon>Bacteria</taxon>
        <taxon>Thermotogati</taxon>
        <taxon>Deinococcota</taxon>
        <taxon>Deinococci</taxon>
        <taxon>Deinococcales</taxon>
        <taxon>Deinococcaceae</taxon>
        <taxon>Deinococcus</taxon>
    </lineage>
</organism>
<dbReference type="EMBL" id="CP000358">
    <property type="protein sequence ID" value="ABF44085.1"/>
    <property type="molecule type" value="Genomic_DNA"/>
</dbReference>
<feature type="compositionally biased region" description="Polar residues" evidence="1">
    <location>
        <begin position="334"/>
        <end position="344"/>
    </location>
</feature>
<dbReference type="InterPro" id="IPR050834">
    <property type="entry name" value="Glycosyltransf_2"/>
</dbReference>
<evidence type="ECO:0000256" key="1">
    <source>
        <dbReference type="SAM" id="MobiDB-lite"/>
    </source>
</evidence>
<reference evidence="3" key="1">
    <citation type="submission" date="2006-04" db="EMBL/GenBank/DDBJ databases">
        <title>Complete sequence of plasmid1 pDGEO01 of Deinococcus geothermalis DSM 11300.</title>
        <authorList>
            <consortium name="US DOE Joint Genome Institute"/>
            <person name="Copeland A."/>
            <person name="Lucas S."/>
            <person name="Lapidus A."/>
            <person name="Barry K."/>
            <person name="Detter J.C."/>
            <person name="Glavina del Rio T."/>
            <person name="Hammon N."/>
            <person name="Israni S."/>
            <person name="Dalin E."/>
            <person name="Tice H."/>
            <person name="Pitluck S."/>
            <person name="Brettin T."/>
            <person name="Bruce D."/>
            <person name="Han C."/>
            <person name="Tapia R."/>
            <person name="Saunders E."/>
            <person name="Gilna P."/>
            <person name="Schmutz J."/>
            <person name="Larimer F."/>
            <person name="Land M."/>
            <person name="Hauser L."/>
            <person name="Kyrpides N."/>
            <person name="Kim E."/>
            <person name="Daly M.J."/>
            <person name="Fredrickson J.K."/>
            <person name="Makarova K.S."/>
            <person name="Gaidamakova E.K."/>
            <person name="Zhai M."/>
            <person name="Richardson P."/>
        </authorList>
    </citation>
    <scope>NUCLEOTIDE SEQUENCE</scope>
    <source>
        <strain evidence="3">DSM 11300</strain>
        <plasmid evidence="3">pDGEO01</plasmid>
    </source>
</reference>
<dbReference type="Pfam" id="PF00535">
    <property type="entry name" value="Glycos_transf_2"/>
    <property type="match status" value="1"/>
</dbReference>
<sequence>MGQEQREKGVEAPLVSVVIPTHRRADLLLRRALPSALGQTLQELEVIVVVDGADPETLVGLATVRDARVRVVALRENVGGAEARNVGIRQARAEWVALLDDDDEWLPHKLERQLRLAQASSWPWPIVACGWIARHGGTDSPQPVRFPDPGEALGDYLLASKSYYVRDCSFMSTLILTRRELLLRVPFTPGLPKHQDTDWLLRAGQGSGVGVEFLPEIAAIWYFEEGREQMSRTRDWRWSLDWARAHWRANRMSNHAYAGFIVTHLAPYVRRQREWQAVWPLFRELLVARPRAFEVLRYLRVLALPLGLRQTLRQVLDQVFGPVRLPVRLTVDQGQPFPTGSQEALSPALIGEGQRPTPHPASADKNSNARGG</sequence>
<name>Q1J349_DEIGD</name>
<dbReference type="InterPro" id="IPR029044">
    <property type="entry name" value="Nucleotide-diphossugar_trans"/>
</dbReference>
<dbReference type="Proteomes" id="UP000002431">
    <property type="component" value="Plasmid pDGEO01"/>
</dbReference>
<dbReference type="HOGENOM" id="CLU_025996_0_5_0"/>
<gene>
    <name evidence="3" type="ordered locus">Dgeo_2652</name>
</gene>
<dbReference type="PANTHER" id="PTHR43685">
    <property type="entry name" value="GLYCOSYLTRANSFERASE"/>
    <property type="match status" value="1"/>
</dbReference>
<keyword evidence="3" id="KW-0808">Transferase</keyword>
<dbReference type="InterPro" id="IPR001173">
    <property type="entry name" value="Glyco_trans_2-like"/>
</dbReference>
<accession>Q1J349</accession>
<evidence type="ECO:0000313" key="3">
    <source>
        <dbReference type="EMBL" id="ABF44085.1"/>
    </source>
</evidence>
<dbReference type="eggNOG" id="COG0463">
    <property type="taxonomic scope" value="Bacteria"/>
</dbReference>
<dbReference type="Gene3D" id="3.90.550.10">
    <property type="entry name" value="Spore Coat Polysaccharide Biosynthesis Protein SpsA, Chain A"/>
    <property type="match status" value="1"/>
</dbReference>
<geneLocation type="plasmid" evidence="3 4">
    <name>pDGEO01</name>
</geneLocation>
<feature type="region of interest" description="Disordered" evidence="1">
    <location>
        <begin position="334"/>
        <end position="372"/>
    </location>
</feature>
<feature type="domain" description="Glycosyltransferase 2-like" evidence="2">
    <location>
        <begin position="16"/>
        <end position="142"/>
    </location>
</feature>
<dbReference type="AlphaFoldDB" id="Q1J349"/>
<dbReference type="CDD" id="cd00761">
    <property type="entry name" value="Glyco_tranf_GTA_type"/>
    <property type="match status" value="1"/>
</dbReference>
<dbReference type="KEGG" id="dge:Dgeo_2652"/>
<dbReference type="GO" id="GO:0016740">
    <property type="term" value="F:transferase activity"/>
    <property type="evidence" value="ECO:0007669"/>
    <property type="project" value="UniProtKB-KW"/>
</dbReference>
<protein>
    <submittedName>
        <fullName evidence="3">Glycosyl transferase, family 2</fullName>
    </submittedName>
</protein>
<dbReference type="PANTHER" id="PTHR43685:SF2">
    <property type="entry name" value="GLYCOSYLTRANSFERASE 2-LIKE DOMAIN-CONTAINING PROTEIN"/>
    <property type="match status" value="1"/>
</dbReference>
<keyword evidence="3" id="KW-0614">Plasmid</keyword>
<keyword evidence="4" id="KW-1185">Reference proteome</keyword>
<evidence type="ECO:0000259" key="2">
    <source>
        <dbReference type="Pfam" id="PF00535"/>
    </source>
</evidence>
<dbReference type="CAZy" id="GT2">
    <property type="family name" value="Glycosyltransferase Family 2"/>
</dbReference>
<dbReference type="SUPFAM" id="SSF53448">
    <property type="entry name" value="Nucleotide-diphospho-sugar transferases"/>
    <property type="match status" value="1"/>
</dbReference>
<evidence type="ECO:0000313" key="4">
    <source>
        <dbReference type="Proteomes" id="UP000002431"/>
    </source>
</evidence>
<dbReference type="RefSeq" id="WP_011525917.1">
    <property type="nucleotide sequence ID" value="NC_008010.2"/>
</dbReference>